<dbReference type="GO" id="GO:0008076">
    <property type="term" value="C:voltage-gated potassium channel complex"/>
    <property type="evidence" value="ECO:0007669"/>
    <property type="project" value="InterPro"/>
</dbReference>
<keyword evidence="3" id="KW-0633">Potassium transport</keyword>
<keyword evidence="6" id="KW-0851">Voltage-gated channel</keyword>
<evidence type="ECO:0000259" key="13">
    <source>
        <dbReference type="Pfam" id="PF00520"/>
    </source>
</evidence>
<dbReference type="Pfam" id="PF00520">
    <property type="entry name" value="Ion_trans"/>
    <property type="match status" value="1"/>
</dbReference>
<dbReference type="RefSeq" id="XP_066917056.1">
    <property type="nucleotide sequence ID" value="XM_067060955.1"/>
</dbReference>
<feature type="transmembrane region" description="Helical" evidence="12">
    <location>
        <begin position="316"/>
        <end position="336"/>
    </location>
</feature>
<accession>A0A7M5X827</accession>
<evidence type="ECO:0000256" key="6">
    <source>
        <dbReference type="ARBA" id="ARBA00022882"/>
    </source>
</evidence>
<name>A0A7M5X827_9CNID</name>
<evidence type="ECO:0000313" key="16">
    <source>
        <dbReference type="Proteomes" id="UP000594262"/>
    </source>
</evidence>
<evidence type="ECO:0000256" key="4">
    <source>
        <dbReference type="ARBA" id="ARBA00022692"/>
    </source>
</evidence>
<dbReference type="Gene3D" id="1.20.120.350">
    <property type="entry name" value="Voltage-gated potassium channels. Chain C"/>
    <property type="match status" value="1"/>
</dbReference>
<evidence type="ECO:0000256" key="5">
    <source>
        <dbReference type="ARBA" id="ARBA00022826"/>
    </source>
</evidence>
<dbReference type="OrthoDB" id="10025005at2759"/>
<dbReference type="InterPro" id="IPR027359">
    <property type="entry name" value="Volt_channel_dom_sf"/>
</dbReference>
<feature type="transmembrane region" description="Helical" evidence="12">
    <location>
        <begin position="252"/>
        <end position="270"/>
    </location>
</feature>
<keyword evidence="7" id="KW-0630">Potassium</keyword>
<evidence type="ECO:0000256" key="12">
    <source>
        <dbReference type="SAM" id="Phobius"/>
    </source>
</evidence>
<dbReference type="PANTHER" id="PTHR11537">
    <property type="entry name" value="VOLTAGE-GATED POTASSIUM CHANNEL"/>
    <property type="match status" value="1"/>
</dbReference>
<dbReference type="Pfam" id="PF02214">
    <property type="entry name" value="BTB_2"/>
    <property type="match status" value="1"/>
</dbReference>
<evidence type="ECO:0000259" key="14">
    <source>
        <dbReference type="Pfam" id="PF02214"/>
    </source>
</evidence>
<keyword evidence="4 12" id="KW-0812">Transmembrane</keyword>
<dbReference type="Proteomes" id="UP000594262">
    <property type="component" value="Unplaced"/>
</dbReference>
<feature type="transmembrane region" description="Helical" evidence="12">
    <location>
        <begin position="377"/>
        <end position="397"/>
    </location>
</feature>
<evidence type="ECO:0000256" key="2">
    <source>
        <dbReference type="ARBA" id="ARBA00022448"/>
    </source>
</evidence>
<sequence length="427" mass="49412">MHALAAGSIGNSELPRRYRTSRFNLNVSSPQGSVTSQQKNTGKPKIVINISGMIFETYASTLNKYPDTLLGTPLKRSLITDRRTKQIYLERNRNSFDAILFYYQSSGCLIRPSNVSMIDFEEECAYFDLPQDAVKRMKCRDGFLHKRETKLPGYKYYRDFQYTLWQFFEFPKEFKNWSAMVYFVFSFALIFASIAIFCVESEILLLNWKSARLKEYYYIQQSIELALNVYFAMELLARFFATPIKKRFFEKILNNIEITSVILFLGAIWLPSHFVTKWAINLSRILRAFRISRLARMSAMIKTSILVFKSSVNDILAVWFTILIICVLCGSTMYYVEMSEPGTNFTSIPMSMWWAMQTVLCLGYGDIVPTSVPGKIIGAAMLYYGVVTVMVLVLALGSRFFDMYAKFLNKDSWLPEENNKEQDLSFP</sequence>
<protein>
    <submittedName>
        <fullName evidence="15">Uncharacterized protein</fullName>
    </submittedName>
</protein>
<keyword evidence="10 12" id="KW-0472">Membrane</keyword>
<feature type="domain" description="Potassium channel tetramerisation-type BTB" evidence="14">
    <location>
        <begin position="46"/>
        <end position="135"/>
    </location>
</feature>
<dbReference type="InterPro" id="IPR005821">
    <property type="entry name" value="Ion_trans_dom"/>
</dbReference>
<evidence type="ECO:0000313" key="15">
    <source>
        <dbReference type="EnsemblMetazoa" id="CLYHEMP018838.1"/>
    </source>
</evidence>
<reference evidence="15" key="1">
    <citation type="submission" date="2021-01" db="UniProtKB">
        <authorList>
            <consortium name="EnsemblMetazoa"/>
        </authorList>
    </citation>
    <scope>IDENTIFICATION</scope>
</reference>
<dbReference type="InterPro" id="IPR028325">
    <property type="entry name" value="VG_K_chnl"/>
</dbReference>
<evidence type="ECO:0000256" key="1">
    <source>
        <dbReference type="ARBA" id="ARBA00004141"/>
    </source>
</evidence>
<evidence type="ECO:0000256" key="10">
    <source>
        <dbReference type="ARBA" id="ARBA00023136"/>
    </source>
</evidence>
<keyword evidence="11" id="KW-0407">Ion channel</keyword>
<dbReference type="AlphaFoldDB" id="A0A7M5X827"/>
<keyword evidence="8 12" id="KW-1133">Transmembrane helix</keyword>
<comment type="subcellular location">
    <subcellularLocation>
        <location evidence="1">Membrane</location>
        <topology evidence="1">Multi-pass membrane protein</topology>
    </subcellularLocation>
</comment>
<dbReference type="GO" id="GO:0005251">
    <property type="term" value="F:delayed rectifier potassium channel activity"/>
    <property type="evidence" value="ECO:0007669"/>
    <property type="project" value="TreeGrafter"/>
</dbReference>
<proteinExistence type="predicted"/>
<dbReference type="InterPro" id="IPR011333">
    <property type="entry name" value="SKP1/BTB/POZ_sf"/>
</dbReference>
<keyword evidence="2" id="KW-0813">Transport</keyword>
<organism evidence="15 16">
    <name type="scientific">Clytia hemisphaerica</name>
    <dbReference type="NCBI Taxonomy" id="252671"/>
    <lineage>
        <taxon>Eukaryota</taxon>
        <taxon>Metazoa</taxon>
        <taxon>Cnidaria</taxon>
        <taxon>Hydrozoa</taxon>
        <taxon>Hydroidolina</taxon>
        <taxon>Leptothecata</taxon>
        <taxon>Obeliida</taxon>
        <taxon>Clytiidae</taxon>
        <taxon>Clytia</taxon>
    </lineage>
</organism>
<evidence type="ECO:0000256" key="9">
    <source>
        <dbReference type="ARBA" id="ARBA00023065"/>
    </source>
</evidence>
<dbReference type="SUPFAM" id="SSF81324">
    <property type="entry name" value="Voltage-gated potassium channels"/>
    <property type="match status" value="1"/>
</dbReference>
<evidence type="ECO:0000256" key="3">
    <source>
        <dbReference type="ARBA" id="ARBA00022538"/>
    </source>
</evidence>
<dbReference type="GeneID" id="136804252"/>
<dbReference type="GO" id="GO:0051260">
    <property type="term" value="P:protein homooligomerization"/>
    <property type="evidence" value="ECO:0007669"/>
    <property type="project" value="InterPro"/>
</dbReference>
<dbReference type="SUPFAM" id="SSF54695">
    <property type="entry name" value="POZ domain"/>
    <property type="match status" value="1"/>
</dbReference>
<feature type="transmembrane region" description="Helical" evidence="12">
    <location>
        <begin position="348"/>
        <end position="365"/>
    </location>
</feature>
<dbReference type="PRINTS" id="PR00169">
    <property type="entry name" value="KCHANNEL"/>
</dbReference>
<dbReference type="InterPro" id="IPR003131">
    <property type="entry name" value="T1-type_BTB"/>
</dbReference>
<keyword evidence="9" id="KW-0406">Ion transport</keyword>
<dbReference type="GO" id="GO:0001508">
    <property type="term" value="P:action potential"/>
    <property type="evidence" value="ECO:0007669"/>
    <property type="project" value="TreeGrafter"/>
</dbReference>
<dbReference type="Gene3D" id="3.30.710.10">
    <property type="entry name" value="Potassium Channel Kv1.1, Chain A"/>
    <property type="match status" value="1"/>
</dbReference>
<dbReference type="EnsemblMetazoa" id="CLYHEMT018838.1">
    <property type="protein sequence ID" value="CLYHEMP018838.1"/>
    <property type="gene ID" value="CLYHEMG018838"/>
</dbReference>
<keyword evidence="16" id="KW-1185">Reference proteome</keyword>
<dbReference type="Gene3D" id="1.10.287.70">
    <property type="match status" value="1"/>
</dbReference>
<dbReference type="PANTHER" id="PTHR11537:SF113">
    <property type="entry name" value="POTASSIUM VOLTAGE-GATED CHANNEL PROTEIN SHAKER"/>
    <property type="match status" value="1"/>
</dbReference>
<evidence type="ECO:0000256" key="11">
    <source>
        <dbReference type="ARBA" id="ARBA00023303"/>
    </source>
</evidence>
<feature type="transmembrane region" description="Helical" evidence="12">
    <location>
        <begin position="179"/>
        <end position="197"/>
    </location>
</feature>
<feature type="domain" description="Ion transport" evidence="13">
    <location>
        <begin position="181"/>
        <end position="394"/>
    </location>
</feature>
<keyword evidence="5" id="KW-0631">Potassium channel</keyword>
<evidence type="ECO:0000256" key="8">
    <source>
        <dbReference type="ARBA" id="ARBA00022989"/>
    </source>
</evidence>
<evidence type="ECO:0000256" key="7">
    <source>
        <dbReference type="ARBA" id="ARBA00022958"/>
    </source>
</evidence>